<dbReference type="InterPro" id="IPR011709">
    <property type="entry name" value="DEAD-box_helicase_OB_fold"/>
</dbReference>
<dbReference type="InterPro" id="IPR001650">
    <property type="entry name" value="Helicase_C-like"/>
</dbReference>
<dbReference type="InterPro" id="IPR048333">
    <property type="entry name" value="HA2_WH"/>
</dbReference>
<feature type="chain" id="PRO_5018157151" description="RNA helicase" evidence="15">
    <location>
        <begin position="20"/>
        <end position="1121"/>
    </location>
</feature>
<dbReference type="PROSITE" id="PS51192">
    <property type="entry name" value="HELICASE_ATP_BIND_1"/>
    <property type="match status" value="1"/>
</dbReference>
<feature type="compositionally biased region" description="Basic and acidic residues" evidence="14">
    <location>
        <begin position="118"/>
        <end position="128"/>
    </location>
</feature>
<dbReference type="FunFam" id="1.20.120.1080:FF:000001">
    <property type="entry name" value="Pre-mRNA-splicing factor ATP-dependent RNA helicase"/>
    <property type="match status" value="1"/>
</dbReference>
<keyword evidence="15" id="KW-0732">Signal</keyword>
<evidence type="ECO:0000256" key="10">
    <source>
        <dbReference type="ARBA" id="ARBA00023242"/>
    </source>
</evidence>
<proteinExistence type="inferred from homology"/>
<feature type="region of interest" description="Disordered" evidence="14">
    <location>
        <begin position="404"/>
        <end position="425"/>
    </location>
</feature>
<dbReference type="InterPro" id="IPR007502">
    <property type="entry name" value="Helicase-assoc_dom"/>
</dbReference>
<dbReference type="SMART" id="SM00490">
    <property type="entry name" value="HELICc"/>
    <property type="match status" value="1"/>
</dbReference>
<evidence type="ECO:0000256" key="6">
    <source>
        <dbReference type="ARBA" id="ARBA00022801"/>
    </source>
</evidence>
<dbReference type="PROSITE" id="PS51194">
    <property type="entry name" value="HELICASE_CTER"/>
    <property type="match status" value="1"/>
</dbReference>
<dbReference type="InterPro" id="IPR014001">
    <property type="entry name" value="Helicase_ATP-bd"/>
</dbReference>
<keyword evidence="4" id="KW-0747">Spliceosome</keyword>
<keyword evidence="10" id="KW-0539">Nucleus</keyword>
<dbReference type="EMBL" id="QOKY01000171">
    <property type="protein sequence ID" value="RMZ55071.1"/>
    <property type="molecule type" value="Genomic_DNA"/>
</dbReference>
<sequence length="1121" mass="125041">MPCVCLIVVIAGFAERALVDYVVSIARRAKHPDALCTTLEAQGLPASQATRSFAIDLLSRCSGAGTSGASAAVSAQRQAHAEAVAAARRNQAYSLIVADDDAPGEQPRTAPSPGGPLEGRDGGSDRGSKSSKRRSTRKSRPGDDDDGGAEGALVARPARKRAWEEDPAGQDPEAAAAAAELEAREAAREADKAAKEDFEARLREKDEARTRKLAEKKIPREELEDLQRRRAAEAAEDRSAVTGMLRDMSRQEYLKKREEAKLQELKDALEDEKFLFQGKKMTEKERRDLAYKEEVYRLAVERKKQLDELEHDDAYHLPGSYDAPGTAPDKRYEVLTQRYREPEEDEVPDAPWAQQEAFEAEQIRKAVKTSAKAAQAPAYDYVFEDQVEFIVDQMLGGEGELLVKEETREEQAERERQEREAEARTEFEQIQEDRRRLPMFPYRHVWGVRAHRVLGSLETQRTSRVQLTILVCGGCCTTPCLIHQWPPGCREDLLKAIAEHQVLIIVGETGSGKTTQIPQYLYEAGYGKAGKIGCTQPRRVAAMSVAARVAVEVGVKLGAEVGYSIRFEDCTSDKTVLKYMTDGMLLREFLSEPDLAGYSCMMVDEAHERTLHTDVLFGLVKDIARFRPELKLLISSATLDAEKFSEYFDNAPIFRIPGRRYPVDILYTKAPEADYLHAAAVTTLQIHVTQPPGDVLIFLTGQEEIEACEELLRQRTRGMGSKIGELIIAPIYANLPSDMQAKIFETTPPGARKVVIATNIAETSLTIDGIKYVIDPGFCKQNSYNPRTGMESLQVTPISKASALQRAGRAGRTAPGKCFRLYTAWAYQHELEDSTVPEIQRTNLGNVVLMLKSLGINDLINFDFMDPPPTETMLRALEQLYALGALNDKGELTTMGRKMAEFPVDPMLAKMIINSEKHGVSEEVATIAAMVSIGGSVFYRPKDKQVHADNAHKAFYRGNVGDHIALLNVYNSWAETNFATQWCYENFVQRARDIRDQILGLMERCEVELVSNVGDLEGMRKAITAGFFYHTASLQRNGSYRTVKNPQTVAIHPSSGLAEALPRWLVYHELVLTTKEYMRVVSEIKPEWLVEIAPHYYSRKEIMDQAAKKLPKQLGKAAEPT</sequence>
<evidence type="ECO:0000259" key="17">
    <source>
        <dbReference type="PROSITE" id="PS51194"/>
    </source>
</evidence>
<dbReference type="PANTHER" id="PTHR18934:SF83">
    <property type="entry name" value="PRE-MRNA-SPLICING FACTOR ATP-DEPENDENT RNA HELICASE DHX16"/>
    <property type="match status" value="1"/>
</dbReference>
<dbReference type="Pfam" id="PF04408">
    <property type="entry name" value="WHD_HA2"/>
    <property type="match status" value="1"/>
</dbReference>
<evidence type="ECO:0000313" key="19">
    <source>
        <dbReference type="Proteomes" id="UP000279271"/>
    </source>
</evidence>
<accession>A0A3M7KX39</accession>
<evidence type="ECO:0000256" key="1">
    <source>
        <dbReference type="ARBA" id="ARBA00004123"/>
    </source>
</evidence>
<organism evidence="18 19">
    <name type="scientific">Auxenochlorella protothecoides</name>
    <name type="common">Green microalga</name>
    <name type="synonym">Chlorella protothecoides</name>
    <dbReference type="NCBI Taxonomy" id="3075"/>
    <lineage>
        <taxon>Eukaryota</taxon>
        <taxon>Viridiplantae</taxon>
        <taxon>Chlorophyta</taxon>
        <taxon>core chlorophytes</taxon>
        <taxon>Trebouxiophyceae</taxon>
        <taxon>Chlorellales</taxon>
        <taxon>Chlorellaceae</taxon>
        <taxon>Auxenochlorella</taxon>
    </lineage>
</organism>
<dbReference type="AlphaFoldDB" id="A0A3M7KX39"/>
<dbReference type="GO" id="GO:0071006">
    <property type="term" value="C:U2-type catalytic step 1 spliceosome"/>
    <property type="evidence" value="ECO:0007669"/>
    <property type="project" value="UniProtKB-ARBA"/>
</dbReference>
<evidence type="ECO:0000256" key="7">
    <source>
        <dbReference type="ARBA" id="ARBA00022806"/>
    </source>
</evidence>
<keyword evidence="3" id="KW-0507">mRNA processing</keyword>
<dbReference type="GO" id="GO:0008380">
    <property type="term" value="P:RNA splicing"/>
    <property type="evidence" value="ECO:0007669"/>
    <property type="project" value="UniProtKB-KW"/>
</dbReference>
<gene>
    <name evidence="18" type="ORF">APUTEX25_005697</name>
</gene>
<evidence type="ECO:0000256" key="2">
    <source>
        <dbReference type="ARBA" id="ARBA00012552"/>
    </source>
</evidence>
<dbReference type="GO" id="GO:0003723">
    <property type="term" value="F:RNA binding"/>
    <property type="evidence" value="ECO:0007669"/>
    <property type="project" value="TreeGrafter"/>
</dbReference>
<keyword evidence="6" id="KW-0378">Hydrolase</keyword>
<keyword evidence="5" id="KW-0547">Nucleotide-binding</keyword>
<dbReference type="FunFam" id="3.40.50.300:FF:000726">
    <property type="entry name" value="Pre-mRNA-splicing factor ATP-dependent RNA helicase"/>
    <property type="match status" value="1"/>
</dbReference>
<evidence type="ECO:0000256" key="13">
    <source>
        <dbReference type="ARBA" id="ARBA00077342"/>
    </source>
</evidence>
<feature type="region of interest" description="Disordered" evidence="14">
    <location>
        <begin position="98"/>
        <end position="250"/>
    </location>
</feature>
<dbReference type="GO" id="GO:0071013">
    <property type="term" value="C:catalytic step 2 spliceosome"/>
    <property type="evidence" value="ECO:0007669"/>
    <property type="project" value="TreeGrafter"/>
</dbReference>
<dbReference type="CDD" id="cd18791">
    <property type="entry name" value="SF2_C_RHA"/>
    <property type="match status" value="1"/>
</dbReference>
<feature type="domain" description="Helicase C-terminal" evidence="17">
    <location>
        <begin position="680"/>
        <end position="855"/>
    </location>
</feature>
<keyword evidence="8" id="KW-0067">ATP-binding</keyword>
<feature type="compositionally biased region" description="Basic and acidic residues" evidence="14">
    <location>
        <begin position="181"/>
        <end position="239"/>
    </location>
</feature>
<dbReference type="Pfam" id="PF21010">
    <property type="entry name" value="HA2_C"/>
    <property type="match status" value="1"/>
</dbReference>
<dbReference type="GO" id="GO:0016787">
    <property type="term" value="F:hydrolase activity"/>
    <property type="evidence" value="ECO:0007669"/>
    <property type="project" value="UniProtKB-KW"/>
</dbReference>
<dbReference type="PANTHER" id="PTHR18934">
    <property type="entry name" value="ATP-DEPENDENT RNA HELICASE"/>
    <property type="match status" value="1"/>
</dbReference>
<dbReference type="SUPFAM" id="SSF52540">
    <property type="entry name" value="P-loop containing nucleoside triphosphate hydrolases"/>
    <property type="match status" value="1"/>
</dbReference>
<dbReference type="Gene3D" id="1.20.120.1080">
    <property type="match status" value="1"/>
</dbReference>
<keyword evidence="9" id="KW-0508">mRNA splicing</keyword>
<comment type="catalytic activity">
    <reaction evidence="11">
        <text>ATP + H2O = ADP + phosphate + H(+)</text>
        <dbReference type="Rhea" id="RHEA:13065"/>
        <dbReference type="ChEBI" id="CHEBI:15377"/>
        <dbReference type="ChEBI" id="CHEBI:15378"/>
        <dbReference type="ChEBI" id="CHEBI:30616"/>
        <dbReference type="ChEBI" id="CHEBI:43474"/>
        <dbReference type="ChEBI" id="CHEBI:456216"/>
        <dbReference type="EC" id="3.6.4.13"/>
    </reaction>
</comment>
<evidence type="ECO:0000256" key="9">
    <source>
        <dbReference type="ARBA" id="ARBA00023187"/>
    </source>
</evidence>
<evidence type="ECO:0000256" key="11">
    <source>
        <dbReference type="ARBA" id="ARBA00047984"/>
    </source>
</evidence>
<evidence type="ECO:0000313" key="18">
    <source>
        <dbReference type="EMBL" id="RMZ55071.1"/>
    </source>
</evidence>
<feature type="signal peptide" evidence="15">
    <location>
        <begin position="1"/>
        <end position="19"/>
    </location>
</feature>
<name>A0A3M7KX39_AUXPR</name>
<evidence type="ECO:0000256" key="12">
    <source>
        <dbReference type="ARBA" id="ARBA00061257"/>
    </source>
</evidence>
<comment type="caution">
    <text evidence="18">The sequence shown here is derived from an EMBL/GenBank/DDBJ whole genome shotgun (WGS) entry which is preliminary data.</text>
</comment>
<dbReference type="SMART" id="SM00487">
    <property type="entry name" value="DEXDc"/>
    <property type="match status" value="1"/>
</dbReference>
<feature type="compositionally biased region" description="Low complexity" evidence="14">
    <location>
        <begin position="169"/>
        <end position="180"/>
    </location>
</feature>
<dbReference type="Gene3D" id="3.40.50.300">
    <property type="entry name" value="P-loop containing nucleotide triphosphate hydrolases"/>
    <property type="match status" value="2"/>
</dbReference>
<dbReference type="FunFam" id="3.40.50.300:FF:000007">
    <property type="entry name" value="Pre-mRNA-splicing factor ATP-dependent RNA helicase"/>
    <property type="match status" value="1"/>
</dbReference>
<reference evidence="19" key="1">
    <citation type="journal article" date="2018" name="Algal Res.">
        <title>Characterization of plant carbon substrate utilization by Auxenochlorella protothecoides.</title>
        <authorList>
            <person name="Vogler B.W."/>
            <person name="Starkenburg S.R."/>
            <person name="Sudasinghe N."/>
            <person name="Schambach J.Y."/>
            <person name="Rollin J.A."/>
            <person name="Pattathil S."/>
            <person name="Barry A.N."/>
        </authorList>
    </citation>
    <scope>NUCLEOTIDE SEQUENCE [LARGE SCALE GENOMIC DNA]</scope>
    <source>
        <strain evidence="19">UTEX 25</strain>
    </source>
</reference>
<evidence type="ECO:0000256" key="3">
    <source>
        <dbReference type="ARBA" id="ARBA00022664"/>
    </source>
</evidence>
<feature type="compositionally biased region" description="Basic residues" evidence="14">
    <location>
        <begin position="129"/>
        <end position="139"/>
    </location>
</feature>
<evidence type="ECO:0000259" key="16">
    <source>
        <dbReference type="PROSITE" id="PS51192"/>
    </source>
</evidence>
<evidence type="ECO:0000256" key="4">
    <source>
        <dbReference type="ARBA" id="ARBA00022728"/>
    </source>
</evidence>
<dbReference type="Proteomes" id="UP000279271">
    <property type="component" value="Unassembled WGS sequence"/>
</dbReference>
<feature type="domain" description="Helicase ATP-binding" evidence="16">
    <location>
        <begin position="494"/>
        <end position="657"/>
    </location>
</feature>
<protein>
    <recommendedName>
        <fullName evidence="2">RNA helicase</fullName>
        <ecNumber evidence="2">3.6.4.13</ecNumber>
    </recommendedName>
    <alternativeName>
        <fullName evidence="13">DEAH RNA helicase homolog PRP2</fullName>
    </alternativeName>
</protein>
<comment type="similarity">
    <text evidence="12">Belongs to the DEAD box helicase family. DEAH subfamily. PRP2 sub-subfamily.</text>
</comment>
<evidence type="ECO:0000256" key="5">
    <source>
        <dbReference type="ARBA" id="ARBA00022741"/>
    </source>
</evidence>
<dbReference type="PROSITE" id="PS00690">
    <property type="entry name" value="DEAH_ATP_HELICASE"/>
    <property type="match status" value="1"/>
</dbReference>
<dbReference type="InterPro" id="IPR027417">
    <property type="entry name" value="P-loop_NTPase"/>
</dbReference>
<evidence type="ECO:0000256" key="8">
    <source>
        <dbReference type="ARBA" id="ARBA00022840"/>
    </source>
</evidence>
<keyword evidence="7" id="KW-0347">Helicase</keyword>
<dbReference type="Pfam" id="PF07717">
    <property type="entry name" value="OB_NTP_bind"/>
    <property type="match status" value="1"/>
</dbReference>
<dbReference type="GO" id="GO:0006397">
    <property type="term" value="P:mRNA processing"/>
    <property type="evidence" value="ECO:0007669"/>
    <property type="project" value="UniProtKB-KW"/>
</dbReference>
<evidence type="ECO:0000256" key="14">
    <source>
        <dbReference type="SAM" id="MobiDB-lite"/>
    </source>
</evidence>
<dbReference type="Pfam" id="PF00271">
    <property type="entry name" value="Helicase_C"/>
    <property type="match status" value="1"/>
</dbReference>
<dbReference type="GO" id="GO:0005524">
    <property type="term" value="F:ATP binding"/>
    <property type="evidence" value="ECO:0007669"/>
    <property type="project" value="UniProtKB-KW"/>
</dbReference>
<evidence type="ECO:0000256" key="15">
    <source>
        <dbReference type="SAM" id="SignalP"/>
    </source>
</evidence>
<dbReference type="GO" id="GO:0003724">
    <property type="term" value="F:RNA helicase activity"/>
    <property type="evidence" value="ECO:0007669"/>
    <property type="project" value="UniProtKB-EC"/>
</dbReference>
<comment type="subcellular location">
    <subcellularLocation>
        <location evidence="1">Nucleus</location>
    </subcellularLocation>
</comment>
<dbReference type="SMART" id="SM00847">
    <property type="entry name" value="HA2"/>
    <property type="match status" value="1"/>
</dbReference>
<dbReference type="InterPro" id="IPR002464">
    <property type="entry name" value="DNA/RNA_helicase_DEAH_CS"/>
</dbReference>
<dbReference type="EC" id="3.6.4.13" evidence="2"/>